<dbReference type="Pfam" id="PF09084">
    <property type="entry name" value="NMT1"/>
    <property type="match status" value="1"/>
</dbReference>
<dbReference type="AlphaFoldDB" id="A0A932GR55"/>
<evidence type="ECO:0000256" key="2">
    <source>
        <dbReference type="ARBA" id="ARBA00010742"/>
    </source>
</evidence>
<feature type="domain" description="Solute-binding protein family 3/N-terminal" evidence="5">
    <location>
        <begin position="30"/>
        <end position="261"/>
    </location>
</feature>
<evidence type="ECO:0000256" key="3">
    <source>
        <dbReference type="ARBA" id="ARBA00022729"/>
    </source>
</evidence>
<dbReference type="EMBL" id="JACPSX010000201">
    <property type="protein sequence ID" value="MBI3015470.1"/>
    <property type="molecule type" value="Genomic_DNA"/>
</dbReference>
<dbReference type="SMART" id="SM00062">
    <property type="entry name" value="PBPb"/>
    <property type="match status" value="1"/>
</dbReference>
<dbReference type="Gene3D" id="3.40.190.10">
    <property type="entry name" value="Periplasmic binding protein-like II"/>
    <property type="match status" value="2"/>
</dbReference>
<evidence type="ECO:0000313" key="7">
    <source>
        <dbReference type="Proteomes" id="UP000741360"/>
    </source>
</evidence>
<dbReference type="PANTHER" id="PTHR30024:SF47">
    <property type="entry name" value="TAURINE-BINDING PERIPLASMIC PROTEIN"/>
    <property type="match status" value="1"/>
</dbReference>
<accession>A0A932GR55</accession>
<evidence type="ECO:0000256" key="4">
    <source>
        <dbReference type="SAM" id="SignalP"/>
    </source>
</evidence>
<protein>
    <submittedName>
        <fullName evidence="6">ABC transporter substrate-binding protein</fullName>
    </submittedName>
</protein>
<evidence type="ECO:0000259" key="5">
    <source>
        <dbReference type="SMART" id="SM00062"/>
    </source>
</evidence>
<proteinExistence type="inferred from homology"/>
<evidence type="ECO:0000256" key="1">
    <source>
        <dbReference type="ARBA" id="ARBA00004418"/>
    </source>
</evidence>
<comment type="subcellular location">
    <subcellularLocation>
        <location evidence="1">Periplasm</location>
    </subcellularLocation>
</comment>
<sequence length="339" mass="37001">MKCLRLLLLLALVFAMVPLTTPALAAESTMVRIAHGAFNEKIAALWIGADKGLFKKHGVDVEVLQIRSGPQTMAALASGDLQMSYTIPGSVLSAKAGGMDVAFFAGLVNKPDGEIISSQAIKSPEDLKGKRIGVQSIGGGVWSLTMVALGYWGLDPKRDKMLIQVLGDQSVLVQALDTNNIDATYLSYTLANDLKKRGFHSLVDLGKTGIPYQGLALAARRAYLRENPDTVDAVLRGVLESIAFVKNPANKTAAIENLTKHLRLSRPADAEVGYQVLQYLYDYDIRPSLEGIRTMHRLLSPLNPKMQNVRSEDVIDEAPVQKLEKSGFLNKFLETLKRN</sequence>
<dbReference type="InterPro" id="IPR015168">
    <property type="entry name" value="SsuA/THI5"/>
</dbReference>
<dbReference type="PANTHER" id="PTHR30024">
    <property type="entry name" value="ALIPHATIC SULFONATES-BINDING PROTEIN-RELATED"/>
    <property type="match status" value="1"/>
</dbReference>
<keyword evidence="3 4" id="KW-0732">Signal</keyword>
<evidence type="ECO:0000313" key="6">
    <source>
        <dbReference type="EMBL" id="MBI3015470.1"/>
    </source>
</evidence>
<dbReference type="Proteomes" id="UP000741360">
    <property type="component" value="Unassembled WGS sequence"/>
</dbReference>
<reference evidence="6" key="1">
    <citation type="submission" date="2020-07" db="EMBL/GenBank/DDBJ databases">
        <title>Huge and variable diversity of episymbiotic CPR bacteria and DPANN archaea in groundwater ecosystems.</title>
        <authorList>
            <person name="He C.Y."/>
            <person name="Keren R."/>
            <person name="Whittaker M."/>
            <person name="Farag I.F."/>
            <person name="Doudna J."/>
            <person name="Cate J.H.D."/>
            <person name="Banfield J.F."/>
        </authorList>
    </citation>
    <scope>NUCLEOTIDE SEQUENCE</scope>
    <source>
        <strain evidence="6">NC_groundwater_717_Ag_S-0.2um_59_8</strain>
    </source>
</reference>
<comment type="similarity">
    <text evidence="2">Belongs to the bacterial solute-binding protein SsuA/TauA family.</text>
</comment>
<dbReference type="CDD" id="cd01008">
    <property type="entry name" value="PBP2_NrtA_SsuA_CpmA_like"/>
    <property type="match status" value="1"/>
</dbReference>
<gene>
    <name evidence="6" type="ORF">HYY65_10505</name>
</gene>
<feature type="chain" id="PRO_5037763005" evidence="4">
    <location>
        <begin position="26"/>
        <end position="339"/>
    </location>
</feature>
<dbReference type="GO" id="GO:0042597">
    <property type="term" value="C:periplasmic space"/>
    <property type="evidence" value="ECO:0007669"/>
    <property type="project" value="UniProtKB-SubCell"/>
</dbReference>
<comment type="caution">
    <text evidence="6">The sequence shown here is derived from an EMBL/GenBank/DDBJ whole genome shotgun (WGS) entry which is preliminary data.</text>
</comment>
<feature type="signal peptide" evidence="4">
    <location>
        <begin position="1"/>
        <end position="25"/>
    </location>
</feature>
<organism evidence="6 7">
    <name type="scientific">Tectimicrobiota bacterium</name>
    <dbReference type="NCBI Taxonomy" id="2528274"/>
    <lineage>
        <taxon>Bacteria</taxon>
        <taxon>Pseudomonadati</taxon>
        <taxon>Nitrospinota/Tectimicrobiota group</taxon>
        <taxon>Candidatus Tectimicrobiota</taxon>
    </lineage>
</organism>
<name>A0A932GR55_UNCTE</name>
<dbReference type="SUPFAM" id="SSF53850">
    <property type="entry name" value="Periplasmic binding protein-like II"/>
    <property type="match status" value="1"/>
</dbReference>
<dbReference type="InterPro" id="IPR001638">
    <property type="entry name" value="Solute-binding_3/MltF_N"/>
</dbReference>